<evidence type="ECO:0000256" key="6">
    <source>
        <dbReference type="SAM" id="Phobius"/>
    </source>
</evidence>
<dbReference type="InterPro" id="IPR001173">
    <property type="entry name" value="Glyco_trans_2-like"/>
</dbReference>
<dbReference type="PANTHER" id="PTHR43646">
    <property type="entry name" value="GLYCOSYLTRANSFERASE"/>
    <property type="match status" value="1"/>
</dbReference>
<dbReference type="PANTHER" id="PTHR43646:SF2">
    <property type="entry name" value="GLYCOSYLTRANSFERASE 2-LIKE DOMAIN-CONTAINING PROTEIN"/>
    <property type="match status" value="1"/>
</dbReference>
<keyword evidence="3" id="KW-0328">Glycosyltransferase</keyword>
<comment type="subcellular location">
    <subcellularLocation>
        <location evidence="1">Cell membrane</location>
    </subcellularLocation>
</comment>
<dbReference type="GO" id="GO:0016757">
    <property type="term" value="F:glycosyltransferase activity"/>
    <property type="evidence" value="ECO:0007669"/>
    <property type="project" value="UniProtKB-KW"/>
</dbReference>
<dbReference type="AlphaFoldDB" id="A0A6I4SZA9"/>
<comment type="caution">
    <text evidence="8">The sequence shown here is derived from an EMBL/GenBank/DDBJ whole genome shotgun (WGS) entry which is preliminary data.</text>
</comment>
<evidence type="ECO:0000313" key="8">
    <source>
        <dbReference type="EMBL" id="MXO60729.1"/>
    </source>
</evidence>
<gene>
    <name evidence="8" type="ORF">GRI89_14395</name>
</gene>
<dbReference type="SUPFAM" id="SSF53448">
    <property type="entry name" value="Nucleotide-diphospho-sugar transferases"/>
    <property type="match status" value="1"/>
</dbReference>
<dbReference type="EMBL" id="WTYM01000057">
    <property type="protein sequence ID" value="MXO60729.1"/>
    <property type="molecule type" value="Genomic_DNA"/>
</dbReference>
<feature type="domain" description="Glycosyltransferase 2-like" evidence="7">
    <location>
        <begin position="5"/>
        <end position="159"/>
    </location>
</feature>
<keyword evidence="2" id="KW-1003">Cell membrane</keyword>
<evidence type="ECO:0000256" key="1">
    <source>
        <dbReference type="ARBA" id="ARBA00004236"/>
    </source>
</evidence>
<dbReference type="Pfam" id="PF00535">
    <property type="entry name" value="Glycos_transf_2"/>
    <property type="match status" value="1"/>
</dbReference>
<evidence type="ECO:0000256" key="2">
    <source>
        <dbReference type="ARBA" id="ARBA00022475"/>
    </source>
</evidence>
<dbReference type="Gene3D" id="3.90.550.10">
    <property type="entry name" value="Spore Coat Polysaccharide Biosynthesis Protein SpsA, Chain A"/>
    <property type="match status" value="1"/>
</dbReference>
<dbReference type="Proteomes" id="UP000433652">
    <property type="component" value="Unassembled WGS sequence"/>
</dbReference>
<evidence type="ECO:0000313" key="9">
    <source>
        <dbReference type="Proteomes" id="UP000433652"/>
    </source>
</evidence>
<dbReference type="InterPro" id="IPR029044">
    <property type="entry name" value="Nucleotide-diphossugar_trans"/>
</dbReference>
<keyword evidence="4 8" id="KW-0808">Transferase</keyword>
<organism evidence="8 9">
    <name type="scientific">Croceibacterium salegens</name>
    <dbReference type="NCBI Taxonomy" id="1737568"/>
    <lineage>
        <taxon>Bacteria</taxon>
        <taxon>Pseudomonadati</taxon>
        <taxon>Pseudomonadota</taxon>
        <taxon>Alphaproteobacteria</taxon>
        <taxon>Sphingomonadales</taxon>
        <taxon>Erythrobacteraceae</taxon>
        <taxon>Croceibacterium</taxon>
    </lineage>
</organism>
<keyword evidence="6" id="KW-0812">Transmembrane</keyword>
<evidence type="ECO:0000259" key="7">
    <source>
        <dbReference type="Pfam" id="PF00535"/>
    </source>
</evidence>
<protein>
    <submittedName>
        <fullName evidence="8">Glycosyltransferase</fullName>
    </submittedName>
</protein>
<feature type="transmembrane region" description="Helical" evidence="6">
    <location>
        <begin position="300"/>
        <end position="320"/>
    </location>
</feature>
<accession>A0A6I4SZA9</accession>
<evidence type="ECO:0000256" key="4">
    <source>
        <dbReference type="ARBA" id="ARBA00022679"/>
    </source>
</evidence>
<name>A0A6I4SZA9_9SPHN</name>
<evidence type="ECO:0000256" key="3">
    <source>
        <dbReference type="ARBA" id="ARBA00022676"/>
    </source>
</evidence>
<dbReference type="OrthoDB" id="8416156at2"/>
<keyword evidence="9" id="KW-1185">Reference proteome</keyword>
<dbReference type="GO" id="GO:0005886">
    <property type="term" value="C:plasma membrane"/>
    <property type="evidence" value="ECO:0007669"/>
    <property type="project" value="UniProtKB-SubCell"/>
</dbReference>
<feature type="transmembrane region" description="Helical" evidence="6">
    <location>
        <begin position="267"/>
        <end position="288"/>
    </location>
</feature>
<dbReference type="RefSeq" id="WP_159797129.1">
    <property type="nucleotide sequence ID" value="NZ_WTYM01000057.1"/>
</dbReference>
<keyword evidence="6" id="KW-1133">Transmembrane helix</keyword>
<proteinExistence type="predicted"/>
<evidence type="ECO:0000256" key="5">
    <source>
        <dbReference type="ARBA" id="ARBA00023136"/>
    </source>
</evidence>
<keyword evidence="5 6" id="KW-0472">Membrane</keyword>
<sequence length="332" mass="36782">MTSVTIVIPAYNAEATLPACLDGISSLTYPVEEVILFSDGATDSTEEIAEKYGATIIRNRGRPLGPANGRNEAVKVARTEFILFVDADVIVSPTCLELLIADLEANGAAAAFGSYDDSPSSQRVTSLYANLRHHYVHQHSLRDATTFWSGLGLIRRDIFLACGGFDAEKFVYPSVEDIELGVRIINAGHRIRLVPEALAKHYKDWSLWRVWHTDVARRALPWARIIVSEKTTCSNLNVSLTERVRAGIAVLLIIQLLISLFQPLFAIPTIALTTLYLVLNSGFFGLLVRRISFGRAIGAIAMHLCYHVYSCSTFVLVLAFDKLELFRRPTRA</sequence>
<reference evidence="8 9" key="1">
    <citation type="submission" date="2019-12" db="EMBL/GenBank/DDBJ databases">
        <title>Genomic-based taxomic classification of the family Erythrobacteraceae.</title>
        <authorList>
            <person name="Xu L."/>
        </authorList>
    </citation>
    <scope>NUCLEOTIDE SEQUENCE [LARGE SCALE GENOMIC DNA]</scope>
    <source>
        <strain evidence="8 9">MCCC 1K01500</strain>
    </source>
</reference>